<dbReference type="AlphaFoldDB" id="K0K3Q2"/>
<dbReference type="FunFam" id="1.10.10.10:FF:000001">
    <property type="entry name" value="LysR family transcriptional regulator"/>
    <property type="match status" value="1"/>
</dbReference>
<evidence type="ECO:0000313" key="8">
    <source>
        <dbReference type="Proteomes" id="UP000006281"/>
    </source>
</evidence>
<keyword evidence="4" id="KW-0804">Transcription</keyword>
<dbReference type="SUPFAM" id="SSF53850">
    <property type="entry name" value="Periplasmic binding protein-like II"/>
    <property type="match status" value="1"/>
</dbReference>
<dbReference type="Gene3D" id="3.40.190.290">
    <property type="match status" value="1"/>
</dbReference>
<evidence type="ECO:0000313" key="7">
    <source>
        <dbReference type="EMBL" id="CCH32207.1"/>
    </source>
</evidence>
<dbReference type="SUPFAM" id="SSF46785">
    <property type="entry name" value="Winged helix' DNA-binding domain"/>
    <property type="match status" value="1"/>
</dbReference>
<organism evidence="7 8">
    <name type="scientific">Saccharothrix espanaensis (strain ATCC 51144 / DSM 44229 / JCM 9112 / NBRC 15066 / NRRL 15764)</name>
    <dbReference type="NCBI Taxonomy" id="1179773"/>
    <lineage>
        <taxon>Bacteria</taxon>
        <taxon>Bacillati</taxon>
        <taxon>Actinomycetota</taxon>
        <taxon>Actinomycetes</taxon>
        <taxon>Pseudonocardiales</taxon>
        <taxon>Pseudonocardiaceae</taxon>
        <taxon>Saccharothrix</taxon>
    </lineage>
</organism>
<dbReference type="CDD" id="cd08422">
    <property type="entry name" value="PBP2_CrgA_like"/>
    <property type="match status" value="1"/>
</dbReference>
<dbReference type="PROSITE" id="PS50931">
    <property type="entry name" value="HTH_LYSR"/>
    <property type="match status" value="1"/>
</dbReference>
<dbReference type="Proteomes" id="UP000006281">
    <property type="component" value="Chromosome"/>
</dbReference>
<sequence length="340" mass="35848">MGQSRRVHGVTADREPEAAAAGAQPARPPVDPTPNALAGLDLGDIAVFVQVVNSGGFTAAARTLHAPKSSISRQVKRLERRLGTQLLHRTTRAITLTDAGRDFHRRVATALAEVDDAVIAVVDAHEVPRGVVRFTAPPDLGAEVLPALLAAFTAKHPLVHVEVDLLARTPDLVEAGYDLALRVGRPAEHGLTTGKLQDMSFRLYASPGYLAAAGGPPDTAADLADHSCVLFRADRGRARWLLHRRPAGDGAGADVVEVDVRGRLAANDMSFVRRAAIAGAGIALLPRLVGESAVATGDLTPVLPAYETASIPLYLTYPSSAHVPLAVQALRDHLLAEFPT</sequence>
<dbReference type="HOGENOM" id="CLU_039613_16_2_11"/>
<dbReference type="Pfam" id="PF00126">
    <property type="entry name" value="HTH_1"/>
    <property type="match status" value="1"/>
</dbReference>
<dbReference type="GO" id="GO:0043565">
    <property type="term" value="F:sequence-specific DNA binding"/>
    <property type="evidence" value="ECO:0007669"/>
    <property type="project" value="TreeGrafter"/>
</dbReference>
<dbReference type="BioCyc" id="SESP1179773:BN6_RS23870-MONOMER"/>
<evidence type="ECO:0000256" key="2">
    <source>
        <dbReference type="ARBA" id="ARBA00023015"/>
    </source>
</evidence>
<dbReference type="PANTHER" id="PTHR30537:SF5">
    <property type="entry name" value="HTH-TYPE TRANSCRIPTIONAL ACTIVATOR TTDR-RELATED"/>
    <property type="match status" value="1"/>
</dbReference>
<dbReference type="InterPro" id="IPR036390">
    <property type="entry name" value="WH_DNA-bd_sf"/>
</dbReference>
<comment type="similarity">
    <text evidence="1">Belongs to the LysR transcriptional regulatory family.</text>
</comment>
<keyword evidence="3" id="KW-0238">DNA-binding</keyword>
<gene>
    <name evidence="7" type="ordered locus">BN6_49370</name>
</gene>
<dbReference type="InterPro" id="IPR036388">
    <property type="entry name" value="WH-like_DNA-bd_sf"/>
</dbReference>
<dbReference type="PRINTS" id="PR00039">
    <property type="entry name" value="HTHLYSR"/>
</dbReference>
<dbReference type="GO" id="GO:0003700">
    <property type="term" value="F:DNA-binding transcription factor activity"/>
    <property type="evidence" value="ECO:0007669"/>
    <property type="project" value="InterPro"/>
</dbReference>
<feature type="region of interest" description="Disordered" evidence="5">
    <location>
        <begin position="1"/>
        <end position="35"/>
    </location>
</feature>
<keyword evidence="2" id="KW-0805">Transcription regulation</keyword>
<name>K0K3Q2_SACES</name>
<dbReference type="PATRIC" id="fig|1179773.3.peg.4954"/>
<dbReference type="GO" id="GO:0006351">
    <property type="term" value="P:DNA-templated transcription"/>
    <property type="evidence" value="ECO:0007669"/>
    <property type="project" value="TreeGrafter"/>
</dbReference>
<dbReference type="EMBL" id="HE804045">
    <property type="protein sequence ID" value="CCH32207.1"/>
    <property type="molecule type" value="Genomic_DNA"/>
</dbReference>
<proteinExistence type="inferred from homology"/>
<dbReference type="InterPro" id="IPR058163">
    <property type="entry name" value="LysR-type_TF_proteobact-type"/>
</dbReference>
<dbReference type="Pfam" id="PF03466">
    <property type="entry name" value="LysR_substrate"/>
    <property type="match status" value="1"/>
</dbReference>
<evidence type="ECO:0000259" key="6">
    <source>
        <dbReference type="PROSITE" id="PS50931"/>
    </source>
</evidence>
<dbReference type="eggNOG" id="COG0583">
    <property type="taxonomic scope" value="Bacteria"/>
</dbReference>
<reference evidence="7 8" key="1">
    <citation type="journal article" date="2012" name="BMC Genomics">
        <title>Complete genome sequence of Saccharothrix espanaensis DSM 44229T and comparison to the other completely sequenced Pseudonocardiaceae.</title>
        <authorList>
            <person name="Strobel T."/>
            <person name="Al-Dilaimi A."/>
            <person name="Blom J."/>
            <person name="Gessner A."/>
            <person name="Kalinowski J."/>
            <person name="Luzhetska M."/>
            <person name="Puhler A."/>
            <person name="Szczepanowski R."/>
            <person name="Bechthold A."/>
            <person name="Ruckert C."/>
        </authorList>
    </citation>
    <scope>NUCLEOTIDE SEQUENCE [LARGE SCALE GENOMIC DNA]</scope>
    <source>
        <strain evidence="8">ATCC 51144 / DSM 44229 / JCM 9112 / NBRC 15066 / NRRL 15764</strain>
    </source>
</reference>
<dbReference type="InterPro" id="IPR000847">
    <property type="entry name" value="LysR_HTH_N"/>
</dbReference>
<keyword evidence="8" id="KW-1185">Reference proteome</keyword>
<dbReference type="PANTHER" id="PTHR30537">
    <property type="entry name" value="HTH-TYPE TRANSCRIPTIONAL REGULATOR"/>
    <property type="match status" value="1"/>
</dbReference>
<evidence type="ECO:0000256" key="4">
    <source>
        <dbReference type="ARBA" id="ARBA00023163"/>
    </source>
</evidence>
<dbReference type="InterPro" id="IPR005119">
    <property type="entry name" value="LysR_subst-bd"/>
</dbReference>
<feature type="domain" description="HTH lysR-type" evidence="6">
    <location>
        <begin position="40"/>
        <end position="97"/>
    </location>
</feature>
<evidence type="ECO:0000256" key="3">
    <source>
        <dbReference type="ARBA" id="ARBA00023125"/>
    </source>
</evidence>
<accession>K0K3Q2</accession>
<dbReference type="Gene3D" id="1.10.10.10">
    <property type="entry name" value="Winged helix-like DNA-binding domain superfamily/Winged helix DNA-binding domain"/>
    <property type="match status" value="1"/>
</dbReference>
<dbReference type="KEGG" id="sesp:BN6_49370"/>
<dbReference type="STRING" id="1179773.BN6_49370"/>
<evidence type="ECO:0000256" key="1">
    <source>
        <dbReference type="ARBA" id="ARBA00009437"/>
    </source>
</evidence>
<evidence type="ECO:0000256" key="5">
    <source>
        <dbReference type="SAM" id="MobiDB-lite"/>
    </source>
</evidence>
<protein>
    <recommendedName>
        <fullName evidence="6">HTH lysR-type domain-containing protein</fullName>
    </recommendedName>
</protein>